<dbReference type="PANTHER" id="PTHR35046:SF18">
    <property type="entry name" value="RNA-DIRECTED DNA POLYMERASE"/>
    <property type="match status" value="1"/>
</dbReference>
<evidence type="ECO:0000313" key="2">
    <source>
        <dbReference type="EnsemblPlants" id="Bo6g064230.1"/>
    </source>
</evidence>
<dbReference type="OMA" id="YRANEPD"/>
<dbReference type="Pfam" id="PF24626">
    <property type="entry name" value="SH3_Tf2-1"/>
    <property type="match status" value="1"/>
</dbReference>
<proteinExistence type="predicted"/>
<dbReference type="eggNOG" id="KOG0017">
    <property type="taxonomic scope" value="Eukaryota"/>
</dbReference>
<protein>
    <recommendedName>
        <fullName evidence="1">Tf2-1-like SH3-like domain-containing protein</fullName>
    </recommendedName>
</protein>
<organism evidence="2 3">
    <name type="scientific">Brassica oleracea var. oleracea</name>
    <dbReference type="NCBI Taxonomy" id="109376"/>
    <lineage>
        <taxon>Eukaryota</taxon>
        <taxon>Viridiplantae</taxon>
        <taxon>Streptophyta</taxon>
        <taxon>Embryophyta</taxon>
        <taxon>Tracheophyta</taxon>
        <taxon>Spermatophyta</taxon>
        <taxon>Magnoliopsida</taxon>
        <taxon>eudicotyledons</taxon>
        <taxon>Gunneridae</taxon>
        <taxon>Pentapetalae</taxon>
        <taxon>rosids</taxon>
        <taxon>malvids</taxon>
        <taxon>Brassicales</taxon>
        <taxon>Brassicaceae</taxon>
        <taxon>Brassiceae</taxon>
        <taxon>Brassica</taxon>
    </lineage>
</organism>
<reference evidence="2 3" key="1">
    <citation type="journal article" date="2014" name="Genome Biol.">
        <title>Transcriptome and methylome profiling reveals relics of genome dominance in the mesopolyploid Brassica oleracea.</title>
        <authorList>
            <person name="Parkin I.A."/>
            <person name="Koh C."/>
            <person name="Tang H."/>
            <person name="Robinson S.J."/>
            <person name="Kagale S."/>
            <person name="Clarke W.E."/>
            <person name="Town C.D."/>
            <person name="Nixon J."/>
            <person name="Krishnakumar V."/>
            <person name="Bidwell S.L."/>
            <person name="Denoeud F."/>
            <person name="Belcram H."/>
            <person name="Links M.G."/>
            <person name="Just J."/>
            <person name="Clarke C."/>
            <person name="Bender T."/>
            <person name="Huebert T."/>
            <person name="Mason A.S."/>
            <person name="Pires J.C."/>
            <person name="Barker G."/>
            <person name="Moore J."/>
            <person name="Walley P.G."/>
            <person name="Manoli S."/>
            <person name="Batley J."/>
            <person name="Edwards D."/>
            <person name="Nelson M.N."/>
            <person name="Wang X."/>
            <person name="Paterson A.H."/>
            <person name="King G."/>
            <person name="Bancroft I."/>
            <person name="Chalhoub B."/>
            <person name="Sharpe A.G."/>
        </authorList>
    </citation>
    <scope>NUCLEOTIDE SEQUENCE</scope>
    <source>
        <strain evidence="2 3">cv. TO1000</strain>
    </source>
</reference>
<dbReference type="InterPro" id="IPR056924">
    <property type="entry name" value="SH3_Tf2-1"/>
</dbReference>
<dbReference type="HOGENOM" id="CLU_1930462_0_0_1"/>
<sequence>MLFKFLNFSFAKFIVDLVTELEHIHALARGNLEASSFKYKELADKLRPEIHFQVGDYVWAMHSKERFQTEQYNKLKLRKIGPVEVLEKINPNAYRLPLPSHVHTTDVLNVKHLFKHEPNKDLLSGFVDDFS</sequence>
<evidence type="ECO:0000313" key="3">
    <source>
        <dbReference type="Proteomes" id="UP000032141"/>
    </source>
</evidence>
<accession>A0A0D3CT00</accession>
<evidence type="ECO:0000259" key="1">
    <source>
        <dbReference type="Pfam" id="PF24626"/>
    </source>
</evidence>
<name>A0A0D3CT00_BRAOL</name>
<dbReference type="EnsemblPlants" id="Bo6g064230.1">
    <property type="protein sequence ID" value="Bo6g064230.1"/>
    <property type="gene ID" value="Bo6g064230"/>
</dbReference>
<reference evidence="2" key="2">
    <citation type="submission" date="2015-03" db="UniProtKB">
        <authorList>
            <consortium name="EnsemblPlants"/>
        </authorList>
    </citation>
    <scope>IDENTIFICATION</scope>
</reference>
<dbReference type="AlphaFoldDB" id="A0A0D3CT00"/>
<dbReference type="PANTHER" id="PTHR35046">
    <property type="entry name" value="ZINC KNUCKLE (CCHC-TYPE) FAMILY PROTEIN"/>
    <property type="match status" value="1"/>
</dbReference>
<keyword evidence="3" id="KW-1185">Reference proteome</keyword>
<dbReference type="Gramene" id="Bo6g064230.1">
    <property type="protein sequence ID" value="Bo6g064230.1"/>
    <property type="gene ID" value="Bo6g064230"/>
</dbReference>
<feature type="domain" description="Tf2-1-like SH3-like" evidence="1">
    <location>
        <begin position="55"/>
        <end position="116"/>
    </location>
</feature>
<dbReference type="Proteomes" id="UP000032141">
    <property type="component" value="Chromosome C6"/>
</dbReference>